<feature type="active site" evidence="8">
    <location>
        <position position="333"/>
    </location>
</feature>
<keyword evidence="3 7" id="KW-0719">Serine esterase</keyword>
<gene>
    <name evidence="11" type="ORF">WHR41_05097</name>
</gene>
<comment type="caution">
    <text evidence="11">The sequence shown here is derived from an EMBL/GenBank/DDBJ whole genome shotgun (WGS) entry which is preliminary data.</text>
</comment>
<evidence type="ECO:0000313" key="12">
    <source>
        <dbReference type="Proteomes" id="UP000803884"/>
    </source>
</evidence>
<proteinExistence type="inferred from homology"/>
<evidence type="ECO:0000256" key="7">
    <source>
        <dbReference type="PIRNR" id="PIRNR022950"/>
    </source>
</evidence>
<evidence type="ECO:0000256" key="1">
    <source>
        <dbReference type="ARBA" id="ARBA00008645"/>
    </source>
</evidence>
<dbReference type="GeneID" id="96006540"/>
<sequence>MSSLLRSSFDAPPPPRPKPQPISESDESSSDSSAASVDTVRPNEHEQVAGPSHWTNYFDQELWLDKDLADGATARYHAYITPPTNPAKDPLFVCHHGAGSSGLSFAIFAKELRALLPNAGVLSLDARGHGSSILNATRQEASPDYSLETLTTDALNILQSTQAHFTWPQLPPLVFIGHSLGGAVVTNLTTVHGKLLAPTLIGYAVLDVVEGSALEALAHMKSYLAQRPSLFDSLSSAIDWHTRTRTLRSATSAEVSVPSLLTQTPSGRFAWRTDLNSTAPWWEAWFAGMSARFLGGRGAKLLVLAGTDRLDKELMIGQMQGKFQLEVIPEAGHFVQEDVPARLASLAVEFYRRNDRSQLVLPPKVSDMIAKGMKV</sequence>
<dbReference type="InterPro" id="IPR016812">
    <property type="entry name" value="PPase_methylesterase_euk"/>
</dbReference>
<dbReference type="SUPFAM" id="SSF53474">
    <property type="entry name" value="alpha/beta-Hydrolases"/>
    <property type="match status" value="1"/>
</dbReference>
<evidence type="ECO:0000259" key="10">
    <source>
        <dbReference type="Pfam" id="PF12697"/>
    </source>
</evidence>
<evidence type="ECO:0000313" key="11">
    <source>
        <dbReference type="EMBL" id="KAL1585862.1"/>
    </source>
</evidence>
<evidence type="ECO:0000256" key="3">
    <source>
        <dbReference type="ARBA" id="ARBA00022487"/>
    </source>
</evidence>
<comment type="catalytic activity">
    <reaction evidence="6">
        <text>[phosphatase 2A protein]-C-terminal L-leucine methyl ester + H2O = [phosphatase 2A protein]-C-terminal L-leucine + methanol + H(+)</text>
        <dbReference type="Rhea" id="RHEA:48548"/>
        <dbReference type="Rhea" id="RHEA-COMP:12134"/>
        <dbReference type="Rhea" id="RHEA-COMP:12135"/>
        <dbReference type="ChEBI" id="CHEBI:15377"/>
        <dbReference type="ChEBI" id="CHEBI:15378"/>
        <dbReference type="ChEBI" id="CHEBI:17790"/>
        <dbReference type="ChEBI" id="CHEBI:90516"/>
        <dbReference type="ChEBI" id="CHEBI:90517"/>
        <dbReference type="EC" id="3.1.1.89"/>
    </reaction>
</comment>
<evidence type="ECO:0000256" key="9">
    <source>
        <dbReference type="SAM" id="MobiDB-lite"/>
    </source>
</evidence>
<feature type="active site" evidence="8">
    <location>
        <position position="179"/>
    </location>
</feature>
<dbReference type="Pfam" id="PF12697">
    <property type="entry name" value="Abhydrolase_6"/>
    <property type="match status" value="1"/>
</dbReference>
<feature type="region of interest" description="Disordered" evidence="9">
    <location>
        <begin position="1"/>
        <end position="52"/>
    </location>
</feature>
<comment type="similarity">
    <text evidence="1 7">Belongs to the AB hydrolase superfamily.</text>
</comment>
<dbReference type="PIRSF" id="PIRSF022950">
    <property type="entry name" value="PPase_methylesterase_euk"/>
    <property type="match status" value="1"/>
</dbReference>
<dbReference type="EMBL" id="JAAQHG020000017">
    <property type="protein sequence ID" value="KAL1585862.1"/>
    <property type="molecule type" value="Genomic_DNA"/>
</dbReference>
<name>A0AB34KQ24_9PEZI</name>
<dbReference type="PANTHER" id="PTHR14189">
    <property type="entry name" value="PROTEIN PHOSPHATASE METHYLESTERASE-1 RELATED"/>
    <property type="match status" value="1"/>
</dbReference>
<accession>A0AB34KQ24</accession>
<dbReference type="PANTHER" id="PTHR14189:SF0">
    <property type="entry name" value="PROTEIN PHOSPHATASE METHYLESTERASE 1"/>
    <property type="match status" value="1"/>
</dbReference>
<dbReference type="RefSeq" id="XP_069228968.1">
    <property type="nucleotide sequence ID" value="XM_069373702.1"/>
</dbReference>
<organism evidence="11 12">
    <name type="scientific">Cladosporium halotolerans</name>
    <dbReference type="NCBI Taxonomy" id="1052096"/>
    <lineage>
        <taxon>Eukaryota</taxon>
        <taxon>Fungi</taxon>
        <taxon>Dikarya</taxon>
        <taxon>Ascomycota</taxon>
        <taxon>Pezizomycotina</taxon>
        <taxon>Dothideomycetes</taxon>
        <taxon>Dothideomycetidae</taxon>
        <taxon>Cladosporiales</taxon>
        <taxon>Cladosporiaceae</taxon>
        <taxon>Cladosporium</taxon>
    </lineage>
</organism>
<keyword evidence="12" id="KW-1185">Reference proteome</keyword>
<dbReference type="AlphaFoldDB" id="A0AB34KQ24"/>
<protein>
    <recommendedName>
        <fullName evidence="2 7">Protein phosphatase methylesterase 1</fullName>
        <shortName evidence="7">PME-1</shortName>
        <ecNumber evidence="7">3.1.1.-</ecNumber>
    </recommendedName>
</protein>
<evidence type="ECO:0000256" key="5">
    <source>
        <dbReference type="ARBA" id="ARBA00024741"/>
    </source>
</evidence>
<comment type="function">
    <text evidence="5">Demethylates proteins that have been reversibly carboxymethylated. Demethylates the phosphatase PP2A catalytic subunit.</text>
</comment>
<reference evidence="11 12" key="1">
    <citation type="journal article" date="2020" name="Microbiol. Resour. Announc.">
        <title>Draft Genome Sequence of a Cladosporium Species Isolated from the Mesophotic Ascidian Didemnum maculosum.</title>
        <authorList>
            <person name="Gioti A."/>
            <person name="Siaperas R."/>
            <person name="Nikolaivits E."/>
            <person name="Le Goff G."/>
            <person name="Ouazzani J."/>
            <person name="Kotoulas G."/>
            <person name="Topakas E."/>
        </authorList>
    </citation>
    <scope>NUCLEOTIDE SEQUENCE [LARGE SCALE GENOMIC DNA]</scope>
    <source>
        <strain evidence="11 12">TM138-S3</strain>
    </source>
</reference>
<feature type="active site" evidence="8">
    <location>
        <position position="207"/>
    </location>
</feature>
<evidence type="ECO:0000256" key="4">
    <source>
        <dbReference type="ARBA" id="ARBA00022801"/>
    </source>
</evidence>
<feature type="compositionally biased region" description="Pro residues" evidence="9">
    <location>
        <begin position="11"/>
        <end position="20"/>
    </location>
</feature>
<dbReference type="Proteomes" id="UP000803884">
    <property type="component" value="Unassembled WGS sequence"/>
</dbReference>
<dbReference type="EC" id="3.1.1.-" evidence="7"/>
<keyword evidence="4 7" id="KW-0378">Hydrolase</keyword>
<feature type="domain" description="AB hydrolase-1" evidence="10">
    <location>
        <begin position="92"/>
        <end position="345"/>
    </location>
</feature>
<dbReference type="InterPro" id="IPR000073">
    <property type="entry name" value="AB_hydrolase_1"/>
</dbReference>
<dbReference type="InterPro" id="IPR029058">
    <property type="entry name" value="AB_hydrolase_fold"/>
</dbReference>
<evidence type="ECO:0000256" key="2">
    <source>
        <dbReference type="ARBA" id="ARBA00020672"/>
    </source>
</evidence>
<dbReference type="Gene3D" id="3.40.50.1820">
    <property type="entry name" value="alpha/beta hydrolase"/>
    <property type="match status" value="1"/>
</dbReference>
<dbReference type="GO" id="GO:0051723">
    <property type="term" value="F:protein methylesterase activity"/>
    <property type="evidence" value="ECO:0007669"/>
    <property type="project" value="UniProtKB-EC"/>
</dbReference>
<evidence type="ECO:0000256" key="8">
    <source>
        <dbReference type="PIRSR" id="PIRSR022950-1"/>
    </source>
</evidence>
<evidence type="ECO:0000256" key="6">
    <source>
        <dbReference type="ARBA" id="ARBA00049203"/>
    </source>
</evidence>